<reference evidence="2 3" key="1">
    <citation type="submission" date="2018-05" db="EMBL/GenBank/DDBJ databases">
        <title>Genomic Encyclopedia of Type Strains, Phase IV (KMG-IV): sequencing the most valuable type-strain genomes for metagenomic binning, comparative biology and taxonomic classification.</title>
        <authorList>
            <person name="Goeker M."/>
        </authorList>
    </citation>
    <scope>NUCLEOTIDE SEQUENCE [LARGE SCALE GENOMIC DNA]</scope>
    <source>
        <strain evidence="2 3">DSM 3183</strain>
    </source>
</reference>
<sequence length="105" mass="11224">MSIASAQYDDEEILAMTRTAAALVARWGVQDEAAERLLNGEGRAAALLGIHRALRCIFADSDRAARWIAAPNEAFDGACALDLMLADGLAGMRRVEAYLDAEIAS</sequence>
<evidence type="ECO:0000259" key="1">
    <source>
        <dbReference type="Pfam" id="PF09722"/>
    </source>
</evidence>
<accession>A0A2V3UYX0</accession>
<organism evidence="2 3">
    <name type="scientific">Blastomonas natatoria</name>
    <dbReference type="NCBI Taxonomy" id="34015"/>
    <lineage>
        <taxon>Bacteria</taxon>
        <taxon>Pseudomonadati</taxon>
        <taxon>Pseudomonadota</taxon>
        <taxon>Alphaproteobacteria</taxon>
        <taxon>Sphingomonadales</taxon>
        <taxon>Sphingomonadaceae</taxon>
        <taxon>Blastomonas</taxon>
    </lineage>
</organism>
<dbReference type="InterPro" id="IPR024467">
    <property type="entry name" value="Xre/MbcA/ParS-like_toxin-bd"/>
</dbReference>
<gene>
    <name evidence="2" type="ORF">C7451_108213</name>
</gene>
<feature type="domain" description="Antitoxin Xre/MbcA/ParS-like toxin-binding" evidence="1">
    <location>
        <begin position="54"/>
        <end position="101"/>
    </location>
</feature>
<comment type="caution">
    <text evidence="2">The sequence shown here is derived from an EMBL/GenBank/DDBJ whole genome shotgun (WGS) entry which is preliminary data.</text>
</comment>
<protein>
    <submittedName>
        <fullName evidence="2">Uncharacterized protein DUF2384</fullName>
    </submittedName>
</protein>
<dbReference type="Proteomes" id="UP000248014">
    <property type="component" value="Unassembled WGS sequence"/>
</dbReference>
<dbReference type="AlphaFoldDB" id="A0A2V3UYX0"/>
<proteinExistence type="predicted"/>
<evidence type="ECO:0000313" key="3">
    <source>
        <dbReference type="Proteomes" id="UP000248014"/>
    </source>
</evidence>
<dbReference type="RefSeq" id="WP_110299222.1">
    <property type="nucleotide sequence ID" value="NZ_QJJM01000008.1"/>
</dbReference>
<dbReference type="EMBL" id="QJJM01000008">
    <property type="protein sequence ID" value="PXW74550.1"/>
    <property type="molecule type" value="Genomic_DNA"/>
</dbReference>
<dbReference type="OrthoDB" id="117888at2"/>
<name>A0A2V3UYX0_9SPHN</name>
<keyword evidence="3" id="KW-1185">Reference proteome</keyword>
<evidence type="ECO:0000313" key="2">
    <source>
        <dbReference type="EMBL" id="PXW74550.1"/>
    </source>
</evidence>
<dbReference type="Pfam" id="PF09722">
    <property type="entry name" value="Xre_MbcA_ParS_C"/>
    <property type="match status" value="1"/>
</dbReference>